<feature type="transmembrane region" description="Helical" evidence="8">
    <location>
        <begin position="420"/>
        <end position="439"/>
    </location>
</feature>
<dbReference type="SUPFAM" id="SSF103473">
    <property type="entry name" value="MFS general substrate transporter"/>
    <property type="match status" value="2"/>
</dbReference>
<feature type="transmembrane region" description="Helical" evidence="8">
    <location>
        <begin position="217"/>
        <end position="234"/>
    </location>
</feature>
<dbReference type="InterPro" id="IPR004638">
    <property type="entry name" value="EmrB-like"/>
</dbReference>
<dbReference type="Proteomes" id="UP000323257">
    <property type="component" value="Unassembled WGS sequence"/>
</dbReference>
<proteinExistence type="inferred from homology"/>
<dbReference type="CDD" id="cd17503">
    <property type="entry name" value="MFS_LmrB_MDR_like"/>
    <property type="match status" value="1"/>
</dbReference>
<evidence type="ECO:0000256" key="8">
    <source>
        <dbReference type="SAM" id="Phobius"/>
    </source>
</evidence>
<dbReference type="AlphaFoldDB" id="A0A5S5BTR3"/>
<accession>A0A5S5BTR3</accession>
<feature type="transmembrane region" description="Helical" evidence="8">
    <location>
        <begin position="182"/>
        <end position="201"/>
    </location>
</feature>
<keyword evidence="3" id="KW-0813">Transport</keyword>
<evidence type="ECO:0000256" key="1">
    <source>
        <dbReference type="ARBA" id="ARBA00004651"/>
    </source>
</evidence>
<protein>
    <submittedName>
        <fullName evidence="10">EmrB/QacA subfamily drug resistance transporter</fullName>
    </submittedName>
</protein>
<keyword evidence="11" id="KW-1185">Reference proteome</keyword>
<evidence type="ECO:0000256" key="4">
    <source>
        <dbReference type="ARBA" id="ARBA00022475"/>
    </source>
</evidence>
<feature type="transmembrane region" description="Helical" evidence="8">
    <location>
        <begin position="344"/>
        <end position="365"/>
    </location>
</feature>
<evidence type="ECO:0000256" key="6">
    <source>
        <dbReference type="ARBA" id="ARBA00022989"/>
    </source>
</evidence>
<evidence type="ECO:0000313" key="10">
    <source>
        <dbReference type="EMBL" id="TYP69738.1"/>
    </source>
</evidence>
<dbReference type="NCBIfam" id="TIGR00711">
    <property type="entry name" value="efflux_EmrB"/>
    <property type="match status" value="1"/>
</dbReference>
<feature type="transmembrane region" description="Helical" evidence="8">
    <location>
        <begin position="156"/>
        <end position="176"/>
    </location>
</feature>
<feature type="transmembrane region" description="Helical" evidence="8">
    <location>
        <begin position="122"/>
        <end position="144"/>
    </location>
</feature>
<dbReference type="Gene3D" id="1.20.1250.20">
    <property type="entry name" value="MFS general substrate transporter like domains"/>
    <property type="match status" value="2"/>
</dbReference>
<reference evidence="10 11" key="1">
    <citation type="submission" date="2019-07" db="EMBL/GenBank/DDBJ databases">
        <title>Genomic Encyclopedia of Type Strains, Phase III (KMG-III): the genomes of soil and plant-associated and newly described type strains.</title>
        <authorList>
            <person name="Whitman W."/>
        </authorList>
    </citation>
    <scope>NUCLEOTIDE SEQUENCE [LARGE SCALE GENOMIC DNA]</scope>
    <source>
        <strain evidence="10 11">BL24</strain>
    </source>
</reference>
<keyword evidence="7 8" id="KW-0472">Membrane</keyword>
<dbReference type="EMBL" id="VNHS01000013">
    <property type="protein sequence ID" value="TYP69738.1"/>
    <property type="molecule type" value="Genomic_DNA"/>
</dbReference>
<evidence type="ECO:0000256" key="2">
    <source>
        <dbReference type="ARBA" id="ARBA00008537"/>
    </source>
</evidence>
<feature type="transmembrane region" description="Helical" evidence="8">
    <location>
        <begin position="240"/>
        <end position="263"/>
    </location>
</feature>
<sequence length="510" mass="54581">MTTGIGGAAAVQQAPAALRELKEPSPYYWRTIMTLIIGSFIGIYHVVSLNVALPGFMTIFGAELSTVQWLVTGFTLATGIIAPLSGYIGDKWSNKTLFLASLAGLTVSSVLCALAWNIYALIAFRILQGIFCGLIQPVSLTMLYQTVPAEKRSVAVSLWSASGILGPALAPTVSGWLQGYNWHWMFVVMLPLSLATMWYGWRHLPVGGQASRRRADWTGIVLAVVGSLALLLLFGKVHAWGWGSPLAIGCLSVGIGTAAAFVLHELRSSEPLLQLRLFRQRMFAASLGASVVLIIGLYSGIYFIPLYLQQIHAMTSLEVGLLLLPPAMCLGVSTLLSGKLYARLGPVPLVTAGAVLLAWASWQFILLTPDTPESYVMLWMSVRYVGVGLSMTPAMNAGMGAVTRELAGDASALINWLRQVFGALGLGLFTSLFYARFAVHERQLADAPYGRSAEQLHETAYTMGINDAFLVAGWFGVAAIPLALLLGKRGLWTRRAKAASASNEGGGGGA</sequence>
<dbReference type="GO" id="GO:0022857">
    <property type="term" value="F:transmembrane transporter activity"/>
    <property type="evidence" value="ECO:0007669"/>
    <property type="project" value="InterPro"/>
</dbReference>
<feature type="transmembrane region" description="Helical" evidence="8">
    <location>
        <begin position="96"/>
        <end position="116"/>
    </location>
</feature>
<feature type="transmembrane region" description="Helical" evidence="8">
    <location>
        <begin position="67"/>
        <end position="89"/>
    </location>
</feature>
<evidence type="ECO:0000256" key="7">
    <source>
        <dbReference type="ARBA" id="ARBA00023136"/>
    </source>
</evidence>
<feature type="transmembrane region" description="Helical" evidence="8">
    <location>
        <begin position="319"/>
        <end position="337"/>
    </location>
</feature>
<evidence type="ECO:0000256" key="3">
    <source>
        <dbReference type="ARBA" id="ARBA00022448"/>
    </source>
</evidence>
<dbReference type="PROSITE" id="PS50850">
    <property type="entry name" value="MFS"/>
    <property type="match status" value="1"/>
</dbReference>
<feature type="transmembrane region" description="Helical" evidence="8">
    <location>
        <begin position="283"/>
        <end position="307"/>
    </location>
</feature>
<feature type="domain" description="Major facilitator superfamily (MFS) profile" evidence="9">
    <location>
        <begin position="31"/>
        <end position="491"/>
    </location>
</feature>
<dbReference type="Pfam" id="PF07690">
    <property type="entry name" value="MFS_1"/>
    <property type="match status" value="1"/>
</dbReference>
<comment type="similarity">
    <text evidence="2">Belongs to the major facilitator superfamily. EmrB family.</text>
</comment>
<evidence type="ECO:0000259" key="9">
    <source>
        <dbReference type="PROSITE" id="PS50850"/>
    </source>
</evidence>
<evidence type="ECO:0000256" key="5">
    <source>
        <dbReference type="ARBA" id="ARBA00022692"/>
    </source>
</evidence>
<dbReference type="InterPro" id="IPR020846">
    <property type="entry name" value="MFS_dom"/>
</dbReference>
<keyword evidence="6 8" id="KW-1133">Transmembrane helix</keyword>
<keyword evidence="5 8" id="KW-0812">Transmembrane</keyword>
<comment type="subcellular location">
    <subcellularLocation>
        <location evidence="1">Cell membrane</location>
        <topology evidence="1">Multi-pass membrane protein</topology>
    </subcellularLocation>
</comment>
<dbReference type="OrthoDB" id="9816041at2"/>
<feature type="transmembrane region" description="Helical" evidence="8">
    <location>
        <begin position="468"/>
        <end position="487"/>
    </location>
</feature>
<evidence type="ECO:0000313" key="11">
    <source>
        <dbReference type="Proteomes" id="UP000323257"/>
    </source>
</evidence>
<name>A0A5S5BTR3_9BACL</name>
<dbReference type="PANTHER" id="PTHR42718">
    <property type="entry name" value="MAJOR FACILITATOR SUPERFAMILY MULTIDRUG TRANSPORTER MFSC"/>
    <property type="match status" value="1"/>
</dbReference>
<dbReference type="InterPro" id="IPR036259">
    <property type="entry name" value="MFS_trans_sf"/>
</dbReference>
<comment type="caution">
    <text evidence="10">The sequence shown here is derived from an EMBL/GenBank/DDBJ whole genome shotgun (WGS) entry which is preliminary data.</text>
</comment>
<dbReference type="GO" id="GO:0005886">
    <property type="term" value="C:plasma membrane"/>
    <property type="evidence" value="ECO:0007669"/>
    <property type="project" value="UniProtKB-SubCell"/>
</dbReference>
<keyword evidence="4" id="KW-1003">Cell membrane</keyword>
<feature type="transmembrane region" description="Helical" evidence="8">
    <location>
        <begin position="27"/>
        <end position="47"/>
    </location>
</feature>
<dbReference type="RefSeq" id="WP_148932742.1">
    <property type="nucleotide sequence ID" value="NZ_VNHS01000013.1"/>
</dbReference>
<dbReference type="PANTHER" id="PTHR42718:SF9">
    <property type="entry name" value="MAJOR FACILITATOR SUPERFAMILY MULTIDRUG TRANSPORTER MFSC"/>
    <property type="match status" value="1"/>
</dbReference>
<dbReference type="InterPro" id="IPR011701">
    <property type="entry name" value="MFS"/>
</dbReference>
<feature type="transmembrane region" description="Helical" evidence="8">
    <location>
        <begin position="377"/>
        <end position="399"/>
    </location>
</feature>
<organism evidence="10 11">
    <name type="scientific">Paenibacillus methanolicus</name>
    <dbReference type="NCBI Taxonomy" id="582686"/>
    <lineage>
        <taxon>Bacteria</taxon>
        <taxon>Bacillati</taxon>
        <taxon>Bacillota</taxon>
        <taxon>Bacilli</taxon>
        <taxon>Bacillales</taxon>
        <taxon>Paenibacillaceae</taxon>
        <taxon>Paenibacillus</taxon>
    </lineage>
</organism>
<gene>
    <name evidence="10" type="ORF">BCM02_11369</name>
</gene>